<proteinExistence type="evidence at transcript level"/>
<dbReference type="InterPro" id="IPR001834">
    <property type="entry name" value="CBR-like"/>
</dbReference>
<feature type="binding site" evidence="16">
    <location>
        <position position="114"/>
    </location>
    <ligand>
        <name>FAD</name>
        <dbReference type="ChEBI" id="CHEBI:57692"/>
    </ligand>
</feature>
<dbReference type="GO" id="GO:0005739">
    <property type="term" value="C:mitochondrion"/>
    <property type="evidence" value="ECO:0007669"/>
    <property type="project" value="TreeGrafter"/>
</dbReference>
<evidence type="ECO:0000256" key="5">
    <source>
        <dbReference type="ARBA" id="ARBA00006253"/>
    </source>
</evidence>
<comment type="cofactor">
    <cofactor evidence="3 16 17">
        <name>FAD</name>
        <dbReference type="ChEBI" id="CHEBI:57692"/>
    </cofactor>
</comment>
<evidence type="ECO:0000256" key="11">
    <source>
        <dbReference type="ARBA" id="ARBA00022827"/>
    </source>
</evidence>
<feature type="transmembrane region" description="Helical" evidence="18">
    <location>
        <begin position="12"/>
        <end position="30"/>
    </location>
</feature>
<feature type="binding site" evidence="16">
    <location>
        <position position="129"/>
    </location>
    <ligand>
        <name>FAD</name>
        <dbReference type="ChEBI" id="CHEBI:57692"/>
    </ligand>
</feature>
<keyword evidence="11 16" id="KW-0274">FAD</keyword>
<evidence type="ECO:0000256" key="13">
    <source>
        <dbReference type="ARBA" id="ARBA00023004"/>
    </source>
</evidence>
<evidence type="ECO:0000256" key="15">
    <source>
        <dbReference type="ARBA" id="ARBA00023063"/>
    </source>
</evidence>
<keyword evidence="15" id="KW-0534">Nitrate assimilation</keyword>
<dbReference type="Gene3D" id="2.40.30.10">
    <property type="entry name" value="Translation factors"/>
    <property type="match status" value="1"/>
</dbReference>
<keyword evidence="13" id="KW-0408">Iron</keyword>
<dbReference type="SUPFAM" id="SSF52343">
    <property type="entry name" value="Ferredoxin reductase-like, C-terminal NADP-linked domain"/>
    <property type="match status" value="1"/>
</dbReference>
<feature type="binding site" evidence="16">
    <location>
        <position position="147"/>
    </location>
    <ligand>
        <name>FAD</name>
        <dbReference type="ChEBI" id="CHEBI:57692"/>
    </ligand>
</feature>
<comment type="similarity">
    <text evidence="5">Belongs to the nitrate reductase family.</text>
</comment>
<evidence type="ECO:0000256" key="16">
    <source>
        <dbReference type="PIRSR" id="PIRSR601834-1"/>
    </source>
</evidence>
<evidence type="ECO:0000256" key="6">
    <source>
        <dbReference type="ARBA" id="ARBA00011738"/>
    </source>
</evidence>
<keyword evidence="12 17" id="KW-0560">Oxidoreductase</keyword>
<dbReference type="EMBL" id="MK212227">
    <property type="protein sequence ID" value="AZL94193.1"/>
    <property type="molecule type" value="mRNA"/>
</dbReference>
<comment type="catalytic activity">
    <reaction evidence="17">
        <text>2 Fe(III)-[cytochrome b5] + NADH = 2 Fe(II)-[cytochrome b5] + NAD(+) + H(+)</text>
        <dbReference type="Rhea" id="RHEA:46680"/>
        <dbReference type="Rhea" id="RHEA-COMP:10438"/>
        <dbReference type="Rhea" id="RHEA-COMP:10439"/>
        <dbReference type="ChEBI" id="CHEBI:15378"/>
        <dbReference type="ChEBI" id="CHEBI:29033"/>
        <dbReference type="ChEBI" id="CHEBI:29034"/>
        <dbReference type="ChEBI" id="CHEBI:57540"/>
        <dbReference type="ChEBI" id="CHEBI:57945"/>
        <dbReference type="EC" id="1.6.2.2"/>
    </reaction>
</comment>
<comment type="similarity">
    <text evidence="17">Belongs to the flavoprotein pyridine nucleotide cytochrome reductase family.</text>
</comment>
<keyword evidence="7" id="KW-0500">Molybdenum</keyword>
<dbReference type="EC" id="1.6.2.2" evidence="17"/>
<feature type="binding site" evidence="16">
    <location>
        <position position="131"/>
    </location>
    <ligand>
        <name>FAD</name>
        <dbReference type="ChEBI" id="CHEBI:57692"/>
    </ligand>
</feature>
<evidence type="ECO:0000313" key="20">
    <source>
        <dbReference type="EMBL" id="AZL94193.1"/>
    </source>
</evidence>
<comment type="subunit">
    <text evidence="6">Homodimer.</text>
</comment>
<keyword evidence="18" id="KW-0812">Transmembrane</keyword>
<dbReference type="CDD" id="cd06183">
    <property type="entry name" value="cyt_b5_reduct_like"/>
    <property type="match status" value="1"/>
</dbReference>
<feature type="binding site" evidence="16">
    <location>
        <position position="199"/>
    </location>
    <ligand>
        <name>FAD</name>
        <dbReference type="ChEBI" id="CHEBI:57692"/>
    </ligand>
</feature>
<feature type="domain" description="FAD-binding FR-type" evidence="19">
    <location>
        <begin position="43"/>
        <end position="172"/>
    </location>
</feature>
<comment type="function">
    <text evidence="4">Nitrate reductase is a key enzyme involved in the first step of nitrate assimilation in plants, fungi and bacteria.</text>
</comment>
<protein>
    <recommendedName>
        <fullName evidence="17">NADH-cytochrome b5 reductase</fullName>
        <ecNumber evidence="17">1.6.2.2</ecNumber>
    </recommendedName>
</protein>
<sequence length="315" mass="35492">MMDFLSNANTVLLLTASAAVAVGVATFFILPRYNKKSKKFLDKSRKSLLLVTKTYVSHDTWKLRFSLGGNDVTLGLPIGQHIRFFCPNVKGQEQGKWNGKVDTEFETAEIRRNYTPVSGDKFKGYVDFVVKVYAGKEKPQFVDGGKMSQYLHQMEIGDEIDVLGPVGRIEYKGQGLFVVGDKQYTKKKIGMLAGGTGITPMLQIIEAVLEDPLDETELSLLFANQTEDDILVREELEEFQKQFPERFKLWYTVDRSLPAWKYSTGYISADLISSHIFPPSKDNIVLMCGPSAMIVNACLPNLKKLGYEEDDILKF</sequence>
<dbReference type="GO" id="GO:0090524">
    <property type="term" value="F:cytochrome-b5 reductase activity, acting on NADH"/>
    <property type="evidence" value="ECO:0007669"/>
    <property type="project" value="UniProtKB-EC"/>
</dbReference>
<reference evidence="20" key="1">
    <citation type="journal article" date="2018" name="Genome Biol. Evol.">
        <title>Nephromyces encodes a urate metabolism pathway and predicted peroxisomes, demonstrating these are not ancient losses of apicomplexans.</title>
        <authorList>
            <person name="Paight C."/>
            <person name="Slamovits C.H."/>
            <person name="Saffo M.B."/>
            <person name="Lane C.E."/>
        </authorList>
    </citation>
    <scope>NUCLEOTIDE SEQUENCE</scope>
    <source>
        <strain evidence="20">Cardio36</strain>
    </source>
</reference>
<keyword evidence="18" id="KW-0472">Membrane</keyword>
<evidence type="ECO:0000256" key="17">
    <source>
        <dbReference type="RuleBase" id="RU361226"/>
    </source>
</evidence>
<comment type="cofactor">
    <cofactor evidence="2">
        <name>heme</name>
        <dbReference type="ChEBI" id="CHEBI:30413"/>
    </cofactor>
</comment>
<organism evidence="20">
    <name type="scientific">Cardiosporidium cionae</name>
    <dbReference type="NCBI Taxonomy" id="476202"/>
    <lineage>
        <taxon>Eukaryota</taxon>
        <taxon>Sar</taxon>
        <taxon>Alveolata</taxon>
        <taxon>Apicomplexa</taxon>
        <taxon>Aconoidasida</taxon>
        <taxon>Nephromycida</taxon>
        <taxon>Cardiosporidium</taxon>
    </lineage>
</organism>
<dbReference type="PRINTS" id="PR00371">
    <property type="entry name" value="FPNCR"/>
</dbReference>
<keyword evidence="9 16" id="KW-0285">Flavoprotein</keyword>
<dbReference type="GO" id="GO:0042128">
    <property type="term" value="P:nitrate assimilation"/>
    <property type="evidence" value="ECO:0007669"/>
    <property type="project" value="UniProtKB-KW"/>
</dbReference>
<evidence type="ECO:0000256" key="1">
    <source>
        <dbReference type="ARBA" id="ARBA00001924"/>
    </source>
</evidence>
<evidence type="ECO:0000256" key="4">
    <source>
        <dbReference type="ARBA" id="ARBA00003838"/>
    </source>
</evidence>
<evidence type="ECO:0000256" key="9">
    <source>
        <dbReference type="ARBA" id="ARBA00022630"/>
    </source>
</evidence>
<evidence type="ECO:0000256" key="2">
    <source>
        <dbReference type="ARBA" id="ARBA00001971"/>
    </source>
</evidence>
<dbReference type="Gene3D" id="3.40.50.80">
    <property type="entry name" value="Nucleotide-binding domain of ferredoxin-NADP reductase (FNR) module"/>
    <property type="match status" value="1"/>
</dbReference>
<dbReference type="PROSITE" id="PS51384">
    <property type="entry name" value="FAD_FR"/>
    <property type="match status" value="1"/>
</dbReference>
<evidence type="ECO:0000256" key="18">
    <source>
        <dbReference type="SAM" id="Phobius"/>
    </source>
</evidence>
<dbReference type="PRINTS" id="PR00406">
    <property type="entry name" value="CYTB5RDTASE"/>
</dbReference>
<dbReference type="PANTHER" id="PTHR19370">
    <property type="entry name" value="NADH-CYTOCHROME B5 REDUCTASE"/>
    <property type="match status" value="1"/>
</dbReference>
<dbReference type="Pfam" id="PF00175">
    <property type="entry name" value="NAD_binding_1"/>
    <property type="match status" value="1"/>
</dbReference>
<keyword evidence="14 17" id="KW-0520">NAD</keyword>
<evidence type="ECO:0000256" key="3">
    <source>
        <dbReference type="ARBA" id="ARBA00001974"/>
    </source>
</evidence>
<dbReference type="Pfam" id="PF00970">
    <property type="entry name" value="FAD_binding_6"/>
    <property type="match status" value="1"/>
</dbReference>
<feature type="binding site" evidence="16">
    <location>
        <position position="112"/>
    </location>
    <ligand>
        <name>FAD</name>
        <dbReference type="ChEBI" id="CHEBI:57692"/>
    </ligand>
</feature>
<dbReference type="PANTHER" id="PTHR19370:SF185">
    <property type="entry name" value="NADH-CYTOCHROME B5 REDUCTASE"/>
    <property type="match status" value="1"/>
</dbReference>
<comment type="cofactor">
    <cofactor evidence="1">
        <name>Mo-molybdopterin</name>
        <dbReference type="ChEBI" id="CHEBI:71302"/>
    </cofactor>
</comment>
<keyword evidence="10" id="KW-0479">Metal-binding</keyword>
<dbReference type="InterPro" id="IPR001433">
    <property type="entry name" value="OxRdtase_FAD/NAD-bd"/>
</dbReference>
<evidence type="ECO:0000259" key="19">
    <source>
        <dbReference type="PROSITE" id="PS51384"/>
    </source>
</evidence>
<evidence type="ECO:0000256" key="7">
    <source>
        <dbReference type="ARBA" id="ARBA00022505"/>
    </source>
</evidence>
<dbReference type="InterPro" id="IPR017927">
    <property type="entry name" value="FAD-bd_FR_type"/>
</dbReference>
<feature type="binding site" evidence="16">
    <location>
        <position position="146"/>
    </location>
    <ligand>
        <name>FAD</name>
        <dbReference type="ChEBI" id="CHEBI:57692"/>
    </ligand>
</feature>
<accession>A0A3S8V2R9</accession>
<feature type="binding site" evidence="16">
    <location>
        <position position="148"/>
    </location>
    <ligand>
        <name>FAD</name>
        <dbReference type="ChEBI" id="CHEBI:57692"/>
    </ligand>
</feature>
<keyword evidence="18" id="KW-1133">Transmembrane helix</keyword>
<keyword evidence="8" id="KW-0349">Heme</keyword>
<evidence type="ECO:0000256" key="14">
    <source>
        <dbReference type="ARBA" id="ARBA00023027"/>
    </source>
</evidence>
<dbReference type="InterPro" id="IPR039261">
    <property type="entry name" value="FNR_nucleotide-bd"/>
</dbReference>
<dbReference type="InterPro" id="IPR017938">
    <property type="entry name" value="Riboflavin_synthase-like_b-brl"/>
</dbReference>
<dbReference type="GO" id="GO:0071949">
    <property type="term" value="F:FAD binding"/>
    <property type="evidence" value="ECO:0007669"/>
    <property type="project" value="TreeGrafter"/>
</dbReference>
<dbReference type="InterPro" id="IPR001709">
    <property type="entry name" value="Flavoprot_Pyr_Nucl_cyt_Rdtase"/>
</dbReference>
<dbReference type="FunFam" id="3.40.50.80:FF:000025">
    <property type="entry name" value="Nitrate reductase [NADH]"/>
    <property type="match status" value="1"/>
</dbReference>
<dbReference type="AlphaFoldDB" id="A0A3S8V2R9"/>
<evidence type="ECO:0000256" key="8">
    <source>
        <dbReference type="ARBA" id="ARBA00022617"/>
    </source>
</evidence>
<dbReference type="InterPro" id="IPR008333">
    <property type="entry name" value="Cbr1-like_FAD-bd_dom"/>
</dbReference>
<dbReference type="GO" id="GO:0046872">
    <property type="term" value="F:metal ion binding"/>
    <property type="evidence" value="ECO:0007669"/>
    <property type="project" value="UniProtKB-KW"/>
</dbReference>
<name>A0A3S8V2R9_9APIC</name>
<evidence type="ECO:0000256" key="10">
    <source>
        <dbReference type="ARBA" id="ARBA00022723"/>
    </source>
</evidence>
<evidence type="ECO:0000256" key="12">
    <source>
        <dbReference type="ARBA" id="ARBA00023002"/>
    </source>
</evidence>
<dbReference type="SUPFAM" id="SSF63380">
    <property type="entry name" value="Riboflavin synthase domain-like"/>
    <property type="match status" value="1"/>
</dbReference>